<keyword evidence="3" id="KW-1185">Reference proteome</keyword>
<feature type="region of interest" description="Disordered" evidence="1">
    <location>
        <begin position="62"/>
        <end position="93"/>
    </location>
</feature>
<feature type="compositionally biased region" description="Basic and acidic residues" evidence="1">
    <location>
        <begin position="62"/>
        <end position="74"/>
    </location>
</feature>
<organism evidence="2 3">
    <name type="scientific">Paratrimastix pyriformis</name>
    <dbReference type="NCBI Taxonomy" id="342808"/>
    <lineage>
        <taxon>Eukaryota</taxon>
        <taxon>Metamonada</taxon>
        <taxon>Preaxostyla</taxon>
        <taxon>Paratrimastigidae</taxon>
        <taxon>Paratrimastix</taxon>
    </lineage>
</organism>
<sequence>MPRSPATGFSTILGIDKKGPRLFILVRSGNCSTPGEPSHSIPQSIRGTPGEPYTFHFPRWSETRQGDATADRPHSTILQAPGSRPPDWFGGTSVTKFRCA</sequence>
<dbReference type="EMBL" id="JAPMOS010000108">
    <property type="protein sequence ID" value="KAJ4455427.1"/>
    <property type="molecule type" value="Genomic_DNA"/>
</dbReference>
<protein>
    <submittedName>
        <fullName evidence="2">Uncharacterized protein</fullName>
    </submittedName>
</protein>
<gene>
    <name evidence="2" type="ORF">PAPYR_9651</name>
</gene>
<reference evidence="2" key="1">
    <citation type="journal article" date="2022" name="bioRxiv">
        <title>Genomics of Preaxostyla Flagellates Illuminates Evolutionary Transitions and the Path Towards Mitochondrial Loss.</title>
        <authorList>
            <person name="Novak L.V.F."/>
            <person name="Treitli S.C."/>
            <person name="Pyrih J."/>
            <person name="Halakuc P."/>
            <person name="Pipaliya S.V."/>
            <person name="Vacek V."/>
            <person name="Brzon O."/>
            <person name="Soukal P."/>
            <person name="Eme L."/>
            <person name="Dacks J.B."/>
            <person name="Karnkowska A."/>
            <person name="Elias M."/>
            <person name="Hampl V."/>
        </authorList>
    </citation>
    <scope>NUCLEOTIDE SEQUENCE</scope>
    <source>
        <strain evidence="2">RCP-MX</strain>
    </source>
</reference>
<proteinExistence type="predicted"/>
<name>A0ABQ8U7W8_9EUKA</name>
<evidence type="ECO:0000256" key="1">
    <source>
        <dbReference type="SAM" id="MobiDB-lite"/>
    </source>
</evidence>
<dbReference type="Proteomes" id="UP001141327">
    <property type="component" value="Unassembled WGS sequence"/>
</dbReference>
<comment type="caution">
    <text evidence="2">The sequence shown here is derived from an EMBL/GenBank/DDBJ whole genome shotgun (WGS) entry which is preliminary data.</text>
</comment>
<evidence type="ECO:0000313" key="3">
    <source>
        <dbReference type="Proteomes" id="UP001141327"/>
    </source>
</evidence>
<evidence type="ECO:0000313" key="2">
    <source>
        <dbReference type="EMBL" id="KAJ4455427.1"/>
    </source>
</evidence>
<accession>A0ABQ8U7W8</accession>